<comment type="caution">
    <text evidence="1">The sequence shown here is derived from an EMBL/GenBank/DDBJ whole genome shotgun (WGS) entry which is preliminary data.</text>
</comment>
<keyword evidence="2" id="KW-1185">Reference proteome</keyword>
<evidence type="ECO:0000313" key="1">
    <source>
        <dbReference type="EMBL" id="KHQ53617.1"/>
    </source>
</evidence>
<dbReference type="Proteomes" id="UP000030960">
    <property type="component" value="Unassembled WGS sequence"/>
</dbReference>
<evidence type="ECO:0000313" key="2">
    <source>
        <dbReference type="Proteomes" id="UP000030960"/>
    </source>
</evidence>
<dbReference type="RefSeq" id="WP_043139559.1">
    <property type="nucleotide sequence ID" value="NZ_AP022337.1"/>
</dbReference>
<dbReference type="AlphaFoldDB" id="A0A0B3RZU2"/>
<dbReference type="STRING" id="561184.SAMN05216376_101250"/>
<gene>
    <name evidence="1" type="ORF">OA50_01605</name>
</gene>
<sequence length="47" mass="5296">MTNRLAILLGLAVIAAIVADLQLNNGDNLLFLGRKLFVLLDWLAFWR</sequence>
<reference evidence="1 2" key="1">
    <citation type="submission" date="2014-10" db="EMBL/GenBank/DDBJ databases">
        <title>Genome sequence of Ponticoccus sp. strain UMTAT08 isolated from clonal culture of toxic dinoflagellate Alexandrium tamiyavanichii.</title>
        <authorList>
            <person name="Gan H.Y."/>
            <person name="Muhd D.-D."/>
            <person name="Mohd Noor M.E."/>
            <person name="Yeong Y.S."/>
            <person name="Usup G."/>
        </authorList>
    </citation>
    <scope>NUCLEOTIDE SEQUENCE [LARGE SCALE GENOMIC DNA]</scope>
    <source>
        <strain evidence="1 2">UMTAT08</strain>
    </source>
</reference>
<name>A0A0B3RZU2_9RHOB</name>
<accession>A0A0B3RZU2</accession>
<protein>
    <submittedName>
        <fullName evidence="1">Uncharacterized protein</fullName>
    </submittedName>
</protein>
<proteinExistence type="predicted"/>
<accession>A0A225QUA5</accession>
<dbReference type="EMBL" id="JSUQ01000006">
    <property type="protein sequence ID" value="KHQ53617.1"/>
    <property type="molecule type" value="Genomic_DNA"/>
</dbReference>
<organism evidence="1 2">
    <name type="scientific">Mameliella alba</name>
    <dbReference type="NCBI Taxonomy" id="561184"/>
    <lineage>
        <taxon>Bacteria</taxon>
        <taxon>Pseudomonadati</taxon>
        <taxon>Pseudomonadota</taxon>
        <taxon>Alphaproteobacteria</taxon>
        <taxon>Rhodobacterales</taxon>
        <taxon>Roseobacteraceae</taxon>
        <taxon>Mameliella</taxon>
    </lineage>
</organism>